<sequence>MLTATADGLLPSMATLCWSRRDSDHPAIIEDGGRTWTWRMLAHAAAQTARTLDGTASRPVAFSAPNGGAFAAIMMGIWLAGAVPAPVSPRLPRAERQRVLASIDPVRAIVTAGLDFEADVVVDVDDLAVARLDNGSMPPLPRADPQAPGIVICTSGTTGTPKPVVHTLRGIWGLIDGVARKPVDPDQPRPASGAGPLRVDSRPMNHTGAIYGLISTLWRGRPLVVMQRFEPVRYAELVRLYDIETLNLVPTMIRMLLDAAEEVGTLGPPAKVATSGTAPLPDSWREEFEARFGVPVQRNYGSTEVSTVAVEPLDDALSGNRRLAAAGKISPGVQVEIRNDDNRPMPVGDTGSIWVRSDTLRPKVIGQGAVTEQDGWIDTGDVGRVDADDYIYITGRKRELIIRGGLKIVPNEIETALLLHSAVTEAAVAGVPDERLGEVPAAWVRLRAAATEDDLREHVRSQLASYKVPVSVYFVDDFPRTESGKVRKHDLVARLHNSATAESS</sequence>
<comment type="similarity">
    <text evidence="1">Belongs to the ATP-dependent AMP-binding enzyme family.</text>
</comment>
<dbReference type="STRING" id="1841860.GCA_900157375_01541"/>
<proteinExistence type="inferred from homology"/>
<dbReference type="GO" id="GO:0006631">
    <property type="term" value="P:fatty acid metabolic process"/>
    <property type="evidence" value="ECO:0007669"/>
    <property type="project" value="TreeGrafter"/>
</dbReference>
<dbReference type="InterPro" id="IPR025110">
    <property type="entry name" value="AMP-bd_C"/>
</dbReference>
<feature type="domain" description="AMP-binding enzyme C-terminal" evidence="4">
    <location>
        <begin position="412"/>
        <end position="485"/>
    </location>
</feature>
<dbReference type="EMBL" id="FUFA01000002">
    <property type="protein sequence ID" value="SPM33736.1"/>
    <property type="molecule type" value="Genomic_DNA"/>
</dbReference>
<dbReference type="PANTHER" id="PTHR43201">
    <property type="entry name" value="ACYL-COA SYNTHETASE"/>
    <property type="match status" value="1"/>
</dbReference>
<dbReference type="Gene3D" id="3.30.300.30">
    <property type="match status" value="1"/>
</dbReference>
<dbReference type="Pfam" id="PF00501">
    <property type="entry name" value="AMP-binding"/>
    <property type="match status" value="1"/>
</dbReference>
<dbReference type="Pfam" id="PF13193">
    <property type="entry name" value="AMP-binding_C"/>
    <property type="match status" value="1"/>
</dbReference>
<evidence type="ECO:0000256" key="2">
    <source>
        <dbReference type="ARBA" id="ARBA00022598"/>
    </source>
</evidence>
<dbReference type="InterPro" id="IPR000873">
    <property type="entry name" value="AMP-dep_synth/lig_dom"/>
</dbReference>
<evidence type="ECO:0000313" key="6">
    <source>
        <dbReference type="Proteomes" id="UP000240988"/>
    </source>
</evidence>
<dbReference type="PANTHER" id="PTHR43201:SF5">
    <property type="entry name" value="MEDIUM-CHAIN ACYL-COA LIGASE ACSF2, MITOCHONDRIAL"/>
    <property type="match status" value="1"/>
</dbReference>
<dbReference type="InterPro" id="IPR045851">
    <property type="entry name" value="AMP-bd_C_sf"/>
</dbReference>
<keyword evidence="2 5" id="KW-0436">Ligase</keyword>
<evidence type="ECO:0000256" key="1">
    <source>
        <dbReference type="ARBA" id="ARBA00006432"/>
    </source>
</evidence>
<dbReference type="InterPro" id="IPR042099">
    <property type="entry name" value="ANL_N_sf"/>
</dbReference>
<evidence type="ECO:0000259" key="3">
    <source>
        <dbReference type="Pfam" id="PF00501"/>
    </source>
</evidence>
<accession>A0A2U3NQD3</accession>
<feature type="domain" description="AMP-dependent synthetase/ligase" evidence="3">
    <location>
        <begin position="20"/>
        <end position="359"/>
    </location>
</feature>
<dbReference type="Gene3D" id="3.40.50.12780">
    <property type="entry name" value="N-terminal domain of ligase-like"/>
    <property type="match status" value="1"/>
</dbReference>
<protein>
    <submittedName>
        <fullName evidence="5">Acyl-CoA synthetase (AMP-forming)/AMP-acid ligase II</fullName>
    </submittedName>
</protein>
<dbReference type="Proteomes" id="UP000240988">
    <property type="component" value="Unassembled WGS sequence"/>
</dbReference>
<dbReference type="AlphaFoldDB" id="A0A2U3NQD3"/>
<gene>
    <name evidence="5" type="ORF">MRAB57_1540</name>
</gene>
<dbReference type="InterPro" id="IPR020845">
    <property type="entry name" value="AMP-binding_CS"/>
</dbReference>
<dbReference type="OrthoDB" id="3455053at2"/>
<name>A0A2U3NQD3_9MYCO</name>
<keyword evidence="6" id="KW-1185">Reference proteome</keyword>
<evidence type="ECO:0000313" key="5">
    <source>
        <dbReference type="EMBL" id="SPM33736.1"/>
    </source>
</evidence>
<reference evidence="5 6" key="1">
    <citation type="submission" date="2017-01" db="EMBL/GenBank/DDBJ databases">
        <authorList>
            <consortium name="Urmite Genomes"/>
        </authorList>
    </citation>
    <scope>NUCLEOTIDE SEQUENCE [LARGE SCALE GENOMIC DNA]</scope>
    <source>
        <strain evidence="5 6">AB57</strain>
    </source>
</reference>
<organism evidence="5 6">
    <name type="scientific">Mycobacterium rhizamassiliense</name>
    <dbReference type="NCBI Taxonomy" id="1841860"/>
    <lineage>
        <taxon>Bacteria</taxon>
        <taxon>Bacillati</taxon>
        <taxon>Actinomycetota</taxon>
        <taxon>Actinomycetes</taxon>
        <taxon>Mycobacteriales</taxon>
        <taxon>Mycobacteriaceae</taxon>
        <taxon>Mycobacterium</taxon>
    </lineage>
</organism>
<dbReference type="PROSITE" id="PS00455">
    <property type="entry name" value="AMP_BINDING"/>
    <property type="match status" value="1"/>
</dbReference>
<dbReference type="SUPFAM" id="SSF56801">
    <property type="entry name" value="Acetyl-CoA synthetase-like"/>
    <property type="match status" value="1"/>
</dbReference>
<dbReference type="GO" id="GO:0031956">
    <property type="term" value="F:medium-chain fatty acid-CoA ligase activity"/>
    <property type="evidence" value="ECO:0007669"/>
    <property type="project" value="TreeGrafter"/>
</dbReference>
<evidence type="ECO:0000259" key="4">
    <source>
        <dbReference type="Pfam" id="PF13193"/>
    </source>
</evidence>